<name>A0AAW0BVZ1_9AGAR</name>
<evidence type="ECO:0000256" key="3">
    <source>
        <dbReference type="ARBA" id="ARBA00022840"/>
    </source>
</evidence>
<reference evidence="7 8" key="1">
    <citation type="submission" date="2024-01" db="EMBL/GenBank/DDBJ databases">
        <title>A draft genome for a cacao thread blight-causing isolate of Paramarasmius palmivorus.</title>
        <authorList>
            <person name="Baruah I.K."/>
            <person name="Bukari Y."/>
            <person name="Amoako-Attah I."/>
            <person name="Meinhardt L.W."/>
            <person name="Bailey B.A."/>
            <person name="Cohen S.P."/>
        </authorList>
    </citation>
    <scope>NUCLEOTIDE SEQUENCE [LARGE SCALE GENOMIC DNA]</scope>
    <source>
        <strain evidence="7 8">GH-12</strain>
    </source>
</reference>
<dbReference type="PANTHER" id="PTHR45626:SF14">
    <property type="entry name" value="ATP-DEPENDENT DNA HELICASE (EUROFUNG)"/>
    <property type="match status" value="1"/>
</dbReference>
<dbReference type="GO" id="GO:0016787">
    <property type="term" value="F:hydrolase activity"/>
    <property type="evidence" value="ECO:0007669"/>
    <property type="project" value="UniProtKB-KW"/>
</dbReference>
<dbReference type="InterPro" id="IPR001650">
    <property type="entry name" value="Helicase_C-like"/>
</dbReference>
<feature type="compositionally biased region" description="Basic and acidic residues" evidence="4">
    <location>
        <begin position="357"/>
        <end position="367"/>
    </location>
</feature>
<dbReference type="PANTHER" id="PTHR45626">
    <property type="entry name" value="TRANSCRIPTION TERMINATION FACTOR 2-RELATED"/>
    <property type="match status" value="1"/>
</dbReference>
<dbReference type="GO" id="GO:0008094">
    <property type="term" value="F:ATP-dependent activity, acting on DNA"/>
    <property type="evidence" value="ECO:0007669"/>
    <property type="project" value="TreeGrafter"/>
</dbReference>
<accession>A0AAW0BVZ1</accession>
<dbReference type="CDD" id="cd18793">
    <property type="entry name" value="SF2_C_SNF"/>
    <property type="match status" value="1"/>
</dbReference>
<dbReference type="InterPro" id="IPR027417">
    <property type="entry name" value="P-loop_NTPase"/>
</dbReference>
<keyword evidence="2" id="KW-0378">Hydrolase</keyword>
<evidence type="ECO:0000313" key="7">
    <source>
        <dbReference type="EMBL" id="KAK7030917.1"/>
    </source>
</evidence>
<dbReference type="PROSITE" id="PS51194">
    <property type="entry name" value="HELICASE_CTER"/>
    <property type="match status" value="1"/>
</dbReference>
<dbReference type="SMART" id="SM00490">
    <property type="entry name" value="HELICc"/>
    <property type="match status" value="1"/>
</dbReference>
<evidence type="ECO:0000259" key="5">
    <source>
        <dbReference type="PROSITE" id="PS51192"/>
    </source>
</evidence>
<feature type="region of interest" description="Disordered" evidence="4">
    <location>
        <begin position="356"/>
        <end position="375"/>
    </location>
</feature>
<dbReference type="Proteomes" id="UP001383192">
    <property type="component" value="Unassembled WGS sequence"/>
</dbReference>
<dbReference type="AlphaFoldDB" id="A0AAW0BVZ1"/>
<feature type="domain" description="Helicase ATP-binding" evidence="5">
    <location>
        <begin position="69"/>
        <end position="244"/>
    </location>
</feature>
<dbReference type="SUPFAM" id="SSF52540">
    <property type="entry name" value="P-loop containing nucleoside triphosphate hydrolases"/>
    <property type="match status" value="2"/>
</dbReference>
<evidence type="ECO:0000256" key="1">
    <source>
        <dbReference type="ARBA" id="ARBA00022741"/>
    </source>
</evidence>
<proteinExistence type="predicted"/>
<evidence type="ECO:0000313" key="8">
    <source>
        <dbReference type="Proteomes" id="UP001383192"/>
    </source>
</evidence>
<gene>
    <name evidence="7" type="ORF">VNI00_013863</name>
</gene>
<feature type="domain" description="Helicase C-terminal" evidence="6">
    <location>
        <begin position="441"/>
        <end position="600"/>
    </location>
</feature>
<protein>
    <submittedName>
        <fullName evidence="7">Uncharacterized protein</fullName>
    </submittedName>
</protein>
<dbReference type="Gene3D" id="3.40.50.10810">
    <property type="entry name" value="Tandem AAA-ATPase domain"/>
    <property type="match status" value="1"/>
</dbReference>
<evidence type="ECO:0000259" key="6">
    <source>
        <dbReference type="PROSITE" id="PS51194"/>
    </source>
</evidence>
<dbReference type="Gene3D" id="3.40.50.300">
    <property type="entry name" value="P-loop containing nucleotide triphosphate hydrolases"/>
    <property type="match status" value="1"/>
</dbReference>
<dbReference type="Pfam" id="PF00176">
    <property type="entry name" value="SNF2-rel_dom"/>
    <property type="match status" value="1"/>
</dbReference>
<comment type="caution">
    <text evidence="7">The sequence shown here is derived from an EMBL/GenBank/DDBJ whole genome shotgun (WGS) entry which is preliminary data.</text>
</comment>
<organism evidence="7 8">
    <name type="scientific">Paramarasmius palmivorus</name>
    <dbReference type="NCBI Taxonomy" id="297713"/>
    <lineage>
        <taxon>Eukaryota</taxon>
        <taxon>Fungi</taxon>
        <taxon>Dikarya</taxon>
        <taxon>Basidiomycota</taxon>
        <taxon>Agaricomycotina</taxon>
        <taxon>Agaricomycetes</taxon>
        <taxon>Agaricomycetidae</taxon>
        <taxon>Agaricales</taxon>
        <taxon>Marasmiineae</taxon>
        <taxon>Marasmiaceae</taxon>
        <taxon>Paramarasmius</taxon>
    </lineage>
</organism>
<evidence type="ECO:0000256" key="4">
    <source>
        <dbReference type="SAM" id="MobiDB-lite"/>
    </source>
</evidence>
<dbReference type="GO" id="GO:0005524">
    <property type="term" value="F:ATP binding"/>
    <property type="evidence" value="ECO:0007669"/>
    <property type="project" value="UniProtKB-KW"/>
</dbReference>
<dbReference type="InterPro" id="IPR050628">
    <property type="entry name" value="SNF2_RAD54_helicase_TF"/>
</dbReference>
<dbReference type="InterPro" id="IPR014001">
    <property type="entry name" value="Helicase_ATP-bd"/>
</dbReference>
<dbReference type="InterPro" id="IPR038718">
    <property type="entry name" value="SNF2-like_sf"/>
</dbReference>
<dbReference type="InterPro" id="IPR049730">
    <property type="entry name" value="SNF2/RAD54-like_C"/>
</dbReference>
<dbReference type="EMBL" id="JAYKXP010000073">
    <property type="protein sequence ID" value="KAK7030917.1"/>
    <property type="molecule type" value="Genomic_DNA"/>
</dbReference>
<dbReference type="GO" id="GO:0006281">
    <property type="term" value="P:DNA repair"/>
    <property type="evidence" value="ECO:0007669"/>
    <property type="project" value="TreeGrafter"/>
</dbReference>
<keyword evidence="3" id="KW-0067">ATP-binding</keyword>
<sequence>MEVIKIPLDLSAERTPAVDLDIASELDDVTKDGFVDNGDLSRLSQISLPDGRNFSPHQIAGILWMLSRENPIKRRFGGILADEMGLGKTLQTLAVVMLDPEHDCRPSLIVVQNIMLARQWTTEIKKFFPDTSTKLYHGPSRFSSLQEMQQYKVVVTTYGVVRAEHQLFEKDSGLRTSEICRDALFHTFWRRVALDEAHAIRNKDNKSAKACCDLTATFRWCITATPLQNTVGDLYSLFHFLQVQPFADYNWFKDTIEIPLRRVKPHERSAVNALSILRVGLGHVQIRRRKNDYINRVKILDLPDYKLYLIICELPSDERTVYDALQNRFSALVTKLDLSTEYILVLLLRLRQGVQPDGKEMEPRPGAEAEEDERGVDGYHSRLECPKCKSVYEFMTHHHRYNSLVLGRLSSDKDEARAHRDTCEFITQLLCSPLTSQRLKAVETILSTIPSGEKTVVFSSFVAMLDIISSCIRDRFQCVQYDGGMKPSEREKSLKAIREDSNVKVLLMSLKAGGIGLNLVECNHVILVDLWWNPAVEEQAIGRTHRMGQTRQVYVYKLFAENTVESRIKEIEGKKQALAAAALDYDHTGSSGPSLLRDEIITLITGNRKPS</sequence>
<evidence type="ECO:0000256" key="2">
    <source>
        <dbReference type="ARBA" id="ARBA00022801"/>
    </source>
</evidence>
<dbReference type="SMART" id="SM00487">
    <property type="entry name" value="DEXDc"/>
    <property type="match status" value="1"/>
</dbReference>
<keyword evidence="1" id="KW-0547">Nucleotide-binding</keyword>
<dbReference type="CDD" id="cd18008">
    <property type="entry name" value="DEXDc_SHPRH-like"/>
    <property type="match status" value="1"/>
</dbReference>
<dbReference type="InterPro" id="IPR000330">
    <property type="entry name" value="SNF2_N"/>
</dbReference>
<dbReference type="Pfam" id="PF00271">
    <property type="entry name" value="Helicase_C"/>
    <property type="match status" value="1"/>
</dbReference>
<dbReference type="PROSITE" id="PS51192">
    <property type="entry name" value="HELICASE_ATP_BIND_1"/>
    <property type="match status" value="1"/>
</dbReference>
<keyword evidence="8" id="KW-1185">Reference proteome</keyword>
<dbReference type="GO" id="GO:0005634">
    <property type="term" value="C:nucleus"/>
    <property type="evidence" value="ECO:0007669"/>
    <property type="project" value="TreeGrafter"/>
</dbReference>